<dbReference type="InterPro" id="IPR017938">
    <property type="entry name" value="Riboflavin_synthase-like_b-brl"/>
</dbReference>
<dbReference type="eggNOG" id="COG1018">
    <property type="taxonomic scope" value="Bacteria"/>
</dbReference>
<keyword evidence="4" id="KW-0479">Metal-binding</keyword>
<dbReference type="GO" id="GO:0050660">
    <property type="term" value="F:flavin adenine dinucleotide binding"/>
    <property type="evidence" value="ECO:0007669"/>
    <property type="project" value="TreeGrafter"/>
</dbReference>
<dbReference type="GO" id="GO:0046872">
    <property type="term" value="F:metal ion binding"/>
    <property type="evidence" value="ECO:0007669"/>
    <property type="project" value="UniProtKB-KW"/>
</dbReference>
<feature type="domain" description="2Fe-2S ferredoxin-type" evidence="9">
    <location>
        <begin position="261"/>
        <end position="351"/>
    </location>
</feature>
<evidence type="ECO:0000256" key="1">
    <source>
        <dbReference type="ARBA" id="ARBA00001974"/>
    </source>
</evidence>
<dbReference type="InterPro" id="IPR017927">
    <property type="entry name" value="FAD-bd_FR_type"/>
</dbReference>
<dbReference type="InterPro" id="IPR001041">
    <property type="entry name" value="2Fe-2S_ferredoxin-type"/>
</dbReference>
<dbReference type="InterPro" id="IPR001709">
    <property type="entry name" value="Flavoprot_Pyr_Nucl_cyt_Rdtase"/>
</dbReference>
<dbReference type="Pfam" id="PF00970">
    <property type="entry name" value="FAD_binding_6"/>
    <property type="match status" value="1"/>
</dbReference>
<dbReference type="SUPFAM" id="SSF52343">
    <property type="entry name" value="Ferredoxin reductase-like, C-terminal NADP-linked domain"/>
    <property type="match status" value="1"/>
</dbReference>
<dbReference type="OrthoDB" id="9789468at2"/>
<keyword evidence="5" id="KW-0274">FAD</keyword>
<evidence type="ECO:0000313" key="11">
    <source>
        <dbReference type="EMBL" id="SHI69700.1"/>
    </source>
</evidence>
<comment type="cofactor">
    <cofactor evidence="1">
        <name>FAD</name>
        <dbReference type="ChEBI" id="CHEBI:57692"/>
    </cofactor>
</comment>
<dbReference type="PROSITE" id="PS00197">
    <property type="entry name" value="2FE2S_FER_1"/>
    <property type="match status" value="1"/>
</dbReference>
<dbReference type="InterPro" id="IPR001433">
    <property type="entry name" value="OxRdtase_FAD/NAD-bd"/>
</dbReference>
<dbReference type="Gene3D" id="2.40.30.10">
    <property type="entry name" value="Translation factors"/>
    <property type="match status" value="1"/>
</dbReference>
<evidence type="ECO:0000259" key="10">
    <source>
        <dbReference type="PROSITE" id="PS51384"/>
    </source>
</evidence>
<dbReference type="RefSeq" id="WP_019388029.1">
    <property type="nucleotide sequence ID" value="NZ_ALIH01000009.1"/>
</dbReference>
<sequence length="351" mass="39165">MSSFYKLSVKNITRETAKAISISFNLPENLKHTFQFKAGQYITLKTEIEGNEVRRDYSLCVSPKSGELKVAVKEVKDGTFSAFANNTLKVGDTIEVAPPKGRFIFEPNDSKTKNIALFAAGSGITPILSIIKCALEEEIHSKVILVYGNKTTDDTMFLNELLELQHEYKERFSIQFVFSQQDEDDSIFGRIEKSTVNYVMKNKHKHIEVDAYYLCGPEAMIHTVKNVLTDHGIDKDRIHFELFKAAKTADVKEEKVASGTTSITITVDEDTTTFEMSQKQTILEAALDEDLDAPYSCQGGICSSCLARITEGEATMRQNNILTESEVAEGLILTCQAHPTTPTIVVDYDDV</sequence>
<dbReference type="Gene3D" id="3.10.20.30">
    <property type="match status" value="1"/>
</dbReference>
<evidence type="ECO:0000256" key="2">
    <source>
        <dbReference type="ARBA" id="ARBA00022630"/>
    </source>
</evidence>
<accession>A0A1M6D993</accession>
<dbReference type="Pfam" id="PF00111">
    <property type="entry name" value="Fer2"/>
    <property type="match status" value="1"/>
</dbReference>
<evidence type="ECO:0000256" key="6">
    <source>
        <dbReference type="ARBA" id="ARBA00023002"/>
    </source>
</evidence>
<evidence type="ECO:0000256" key="8">
    <source>
        <dbReference type="ARBA" id="ARBA00023014"/>
    </source>
</evidence>
<dbReference type="PANTHER" id="PTHR47354:SF8">
    <property type="entry name" value="1,2-PHENYLACETYL-COA EPOXIDASE, SUBUNIT E"/>
    <property type="match status" value="1"/>
</dbReference>
<dbReference type="SUPFAM" id="SSF54292">
    <property type="entry name" value="2Fe-2S ferredoxin-like"/>
    <property type="match status" value="1"/>
</dbReference>
<dbReference type="InterPro" id="IPR008333">
    <property type="entry name" value="Cbr1-like_FAD-bd_dom"/>
</dbReference>
<dbReference type="EMBL" id="FQYK01000003">
    <property type="protein sequence ID" value="SHI69700.1"/>
    <property type="molecule type" value="Genomic_DNA"/>
</dbReference>
<dbReference type="Gene3D" id="3.40.50.80">
    <property type="entry name" value="Nucleotide-binding domain of ferredoxin-NADP reductase (FNR) module"/>
    <property type="match status" value="1"/>
</dbReference>
<dbReference type="PROSITE" id="PS51085">
    <property type="entry name" value="2FE2S_FER_2"/>
    <property type="match status" value="1"/>
</dbReference>
<evidence type="ECO:0000256" key="4">
    <source>
        <dbReference type="ARBA" id="ARBA00022723"/>
    </source>
</evidence>
<proteinExistence type="predicted"/>
<dbReference type="GO" id="GO:0016491">
    <property type="term" value="F:oxidoreductase activity"/>
    <property type="evidence" value="ECO:0007669"/>
    <property type="project" value="UniProtKB-KW"/>
</dbReference>
<dbReference type="PRINTS" id="PR00371">
    <property type="entry name" value="FPNCR"/>
</dbReference>
<dbReference type="CDD" id="cd06214">
    <property type="entry name" value="PA_degradation_oxidoreductase_like"/>
    <property type="match status" value="1"/>
</dbReference>
<keyword evidence="2" id="KW-0285">Flavoprotein</keyword>
<gene>
    <name evidence="11" type="ORF">SAMN05216261_1425</name>
</gene>
<dbReference type="PROSITE" id="PS51384">
    <property type="entry name" value="FAD_FR"/>
    <property type="match status" value="1"/>
</dbReference>
<evidence type="ECO:0000256" key="5">
    <source>
        <dbReference type="ARBA" id="ARBA00022827"/>
    </source>
</evidence>
<name>A0A1M6D993_9FLAO</name>
<evidence type="ECO:0000259" key="9">
    <source>
        <dbReference type="PROSITE" id="PS51085"/>
    </source>
</evidence>
<keyword evidence="6" id="KW-0560">Oxidoreductase</keyword>
<dbReference type="InterPro" id="IPR036010">
    <property type="entry name" value="2Fe-2S_ferredoxin-like_sf"/>
</dbReference>
<dbReference type="InterPro" id="IPR006058">
    <property type="entry name" value="2Fe2S_fd_BS"/>
</dbReference>
<reference evidence="11 12" key="1">
    <citation type="submission" date="2016-11" db="EMBL/GenBank/DDBJ databases">
        <authorList>
            <person name="Jaros S."/>
            <person name="Januszkiewicz K."/>
            <person name="Wedrychowicz H."/>
        </authorList>
    </citation>
    <scope>NUCLEOTIDE SEQUENCE [LARGE SCALE GENOMIC DNA]</scope>
    <source>
        <strain evidence="11 12">CGMCC 1.12213</strain>
    </source>
</reference>
<protein>
    <submittedName>
        <fullName evidence="11">Ring-1,2-phenylacetyl-CoA epoxidase subunit PaaE</fullName>
    </submittedName>
</protein>
<keyword evidence="8" id="KW-0411">Iron-sulfur</keyword>
<keyword evidence="3" id="KW-0001">2Fe-2S</keyword>
<keyword evidence="7" id="KW-0408">Iron</keyword>
<dbReference type="SUPFAM" id="SSF63380">
    <property type="entry name" value="Riboflavin synthase domain-like"/>
    <property type="match status" value="1"/>
</dbReference>
<dbReference type="Proteomes" id="UP000184396">
    <property type="component" value="Unassembled WGS sequence"/>
</dbReference>
<keyword evidence="12" id="KW-1185">Reference proteome</keyword>
<dbReference type="GO" id="GO:0051537">
    <property type="term" value="F:2 iron, 2 sulfur cluster binding"/>
    <property type="evidence" value="ECO:0007669"/>
    <property type="project" value="UniProtKB-KW"/>
</dbReference>
<evidence type="ECO:0000256" key="7">
    <source>
        <dbReference type="ARBA" id="ARBA00023004"/>
    </source>
</evidence>
<dbReference type="STRING" id="1178825.SAMN05216261_1425"/>
<dbReference type="CDD" id="cd00207">
    <property type="entry name" value="fer2"/>
    <property type="match status" value="1"/>
</dbReference>
<organism evidence="11 12">
    <name type="scientific">Algibacter luteus</name>
    <dbReference type="NCBI Taxonomy" id="1178825"/>
    <lineage>
        <taxon>Bacteria</taxon>
        <taxon>Pseudomonadati</taxon>
        <taxon>Bacteroidota</taxon>
        <taxon>Flavobacteriia</taxon>
        <taxon>Flavobacteriales</taxon>
        <taxon>Flavobacteriaceae</taxon>
        <taxon>Algibacter</taxon>
    </lineage>
</organism>
<dbReference type="InterPro" id="IPR050415">
    <property type="entry name" value="MRET"/>
</dbReference>
<dbReference type="PRINTS" id="PR00406">
    <property type="entry name" value="CYTB5RDTASE"/>
</dbReference>
<dbReference type="PANTHER" id="PTHR47354">
    <property type="entry name" value="NADH OXIDOREDUCTASE HCR"/>
    <property type="match status" value="1"/>
</dbReference>
<evidence type="ECO:0000256" key="3">
    <source>
        <dbReference type="ARBA" id="ARBA00022714"/>
    </source>
</evidence>
<dbReference type="InterPro" id="IPR039261">
    <property type="entry name" value="FNR_nucleotide-bd"/>
</dbReference>
<dbReference type="Pfam" id="PF00175">
    <property type="entry name" value="NAD_binding_1"/>
    <property type="match status" value="1"/>
</dbReference>
<feature type="domain" description="FAD-binding FR-type" evidence="10">
    <location>
        <begin position="2"/>
        <end position="106"/>
    </location>
</feature>
<dbReference type="AlphaFoldDB" id="A0A1M6D993"/>
<dbReference type="InterPro" id="IPR012675">
    <property type="entry name" value="Beta-grasp_dom_sf"/>
</dbReference>
<evidence type="ECO:0000313" key="12">
    <source>
        <dbReference type="Proteomes" id="UP000184396"/>
    </source>
</evidence>